<evidence type="ECO:0000313" key="1">
    <source>
        <dbReference type="EMBL" id="CAI9717480.1"/>
    </source>
</evidence>
<keyword evidence="2" id="KW-1185">Reference proteome</keyword>
<reference evidence="1" key="1">
    <citation type="submission" date="2023-08" db="EMBL/GenBank/DDBJ databases">
        <authorList>
            <person name="Alioto T."/>
            <person name="Alioto T."/>
            <person name="Gomez Garrido J."/>
        </authorList>
    </citation>
    <scope>NUCLEOTIDE SEQUENCE</scope>
</reference>
<dbReference type="Proteomes" id="UP001162480">
    <property type="component" value="Chromosome 2"/>
</dbReference>
<evidence type="ECO:0000313" key="2">
    <source>
        <dbReference type="Proteomes" id="UP001162480"/>
    </source>
</evidence>
<sequence>MLPNACLMGLKPTNFDQISGNPSIARPILQRFRLCRGCARQIDFLVYRESSACQLGEYHNSHWIPSGKICSPRWC</sequence>
<dbReference type="EMBL" id="OX597815">
    <property type="protein sequence ID" value="CAI9717480.1"/>
    <property type="molecule type" value="Genomic_DNA"/>
</dbReference>
<proteinExistence type="predicted"/>
<gene>
    <name evidence="1" type="ORF">OCTVUL_1B005935</name>
</gene>
<name>A0AA36AJR2_OCTVU</name>
<organism evidence="1 2">
    <name type="scientific">Octopus vulgaris</name>
    <name type="common">Common octopus</name>
    <dbReference type="NCBI Taxonomy" id="6645"/>
    <lineage>
        <taxon>Eukaryota</taxon>
        <taxon>Metazoa</taxon>
        <taxon>Spiralia</taxon>
        <taxon>Lophotrochozoa</taxon>
        <taxon>Mollusca</taxon>
        <taxon>Cephalopoda</taxon>
        <taxon>Coleoidea</taxon>
        <taxon>Octopodiformes</taxon>
        <taxon>Octopoda</taxon>
        <taxon>Incirrata</taxon>
        <taxon>Octopodidae</taxon>
        <taxon>Octopus</taxon>
    </lineage>
</organism>
<dbReference type="AlphaFoldDB" id="A0AA36AJR2"/>
<accession>A0AA36AJR2</accession>
<protein>
    <submittedName>
        <fullName evidence="1">Uncharacterized protein</fullName>
    </submittedName>
</protein>